<dbReference type="Proteomes" id="UP000635983">
    <property type="component" value="Unassembled WGS sequence"/>
</dbReference>
<dbReference type="PANTHER" id="PTHR35936:SF35">
    <property type="entry name" value="L-CYSTINE-BINDING PROTEIN TCYJ"/>
    <property type="match status" value="1"/>
</dbReference>
<evidence type="ECO:0000256" key="5">
    <source>
        <dbReference type="SAM" id="SignalP"/>
    </source>
</evidence>
<dbReference type="SMART" id="SM00079">
    <property type="entry name" value="PBPe"/>
    <property type="match status" value="1"/>
</dbReference>
<feature type="domain" description="Solute-binding protein family 3/N-terminal" evidence="6">
    <location>
        <begin position="31"/>
        <end position="250"/>
    </location>
</feature>
<dbReference type="RefSeq" id="WP_188983112.1">
    <property type="nucleotide sequence ID" value="NZ_BMPO01000004.1"/>
</dbReference>
<reference evidence="8" key="2">
    <citation type="submission" date="2020-09" db="EMBL/GenBank/DDBJ databases">
        <authorList>
            <person name="Sun Q."/>
            <person name="Ohkuma M."/>
        </authorList>
    </citation>
    <scope>NUCLEOTIDE SEQUENCE</scope>
    <source>
        <strain evidence="8">JCM 30078</strain>
    </source>
</reference>
<dbReference type="InterPro" id="IPR001320">
    <property type="entry name" value="Iontro_rcpt_C"/>
</dbReference>
<evidence type="ECO:0000256" key="3">
    <source>
        <dbReference type="ARBA" id="ARBA00022729"/>
    </source>
</evidence>
<reference evidence="8" key="1">
    <citation type="journal article" date="2014" name="Int. J. Syst. Evol. Microbiol.">
        <title>Complete genome sequence of Corynebacterium casei LMG S-19264T (=DSM 44701T), isolated from a smear-ripened cheese.</title>
        <authorList>
            <consortium name="US DOE Joint Genome Institute (JGI-PGF)"/>
            <person name="Walter F."/>
            <person name="Albersmeier A."/>
            <person name="Kalinowski J."/>
            <person name="Ruckert C."/>
        </authorList>
    </citation>
    <scope>NUCLEOTIDE SEQUENCE</scope>
    <source>
        <strain evidence="8">JCM 30078</strain>
    </source>
</reference>
<sequence>MRLIQGFALLLSLCAGMAHAEALDDINARGTLRVGLEGTYPPFNYREGGQLVGFEVELAEALAKEMGVKAAFTTAEWSGLLAGLQGNKYDVVMNQVSVSDKRRKVFDFSQTYTYSSPQLIVREDETRHFSSFEDLVGLKLGVGQGTNFAEQARAVKGIHVQTYPGAPEYLQDLVAKRIDAALNDSLLIPYAIKQAKLPLKAGEPVGAPTEMAIPFQKNNPKLEKAINDALDTLKGNGEFAKISNKWFAQDVSKPAAAQ</sequence>
<dbReference type="PROSITE" id="PS01039">
    <property type="entry name" value="SBP_BACTERIAL_3"/>
    <property type="match status" value="1"/>
</dbReference>
<dbReference type="PANTHER" id="PTHR35936">
    <property type="entry name" value="MEMBRANE-BOUND LYTIC MUREIN TRANSGLYCOSYLASE F"/>
    <property type="match status" value="1"/>
</dbReference>
<comment type="similarity">
    <text evidence="2 4">Belongs to the bacterial solute-binding protein 3 family.</text>
</comment>
<proteinExistence type="inferred from homology"/>
<dbReference type="InterPro" id="IPR018313">
    <property type="entry name" value="SBP_3_CS"/>
</dbReference>
<protein>
    <submittedName>
        <fullName evidence="8">Cysteine ABC transporter</fullName>
    </submittedName>
</protein>
<dbReference type="SUPFAM" id="SSF53850">
    <property type="entry name" value="Periplasmic binding protein-like II"/>
    <property type="match status" value="1"/>
</dbReference>
<dbReference type="Gene3D" id="3.40.190.10">
    <property type="entry name" value="Periplasmic binding protein-like II"/>
    <property type="match status" value="2"/>
</dbReference>
<comment type="subcellular location">
    <subcellularLocation>
        <location evidence="1">Cell envelope</location>
    </subcellularLocation>
</comment>
<keyword evidence="3 5" id="KW-0732">Signal</keyword>
<evidence type="ECO:0000256" key="1">
    <source>
        <dbReference type="ARBA" id="ARBA00004196"/>
    </source>
</evidence>
<dbReference type="InterPro" id="IPR001638">
    <property type="entry name" value="Solute-binding_3/MltF_N"/>
</dbReference>
<feature type="signal peptide" evidence="5">
    <location>
        <begin position="1"/>
        <end position="20"/>
    </location>
</feature>
<dbReference type="SMART" id="SM00062">
    <property type="entry name" value="PBPb"/>
    <property type="match status" value="1"/>
</dbReference>
<evidence type="ECO:0000259" key="6">
    <source>
        <dbReference type="SMART" id="SM00062"/>
    </source>
</evidence>
<evidence type="ECO:0000256" key="4">
    <source>
        <dbReference type="RuleBase" id="RU003744"/>
    </source>
</evidence>
<feature type="chain" id="PRO_5037596830" evidence="5">
    <location>
        <begin position="21"/>
        <end position="258"/>
    </location>
</feature>
<gene>
    <name evidence="8" type="ORF">GCM10009304_20370</name>
</gene>
<dbReference type="EMBL" id="BMPO01000004">
    <property type="protein sequence ID" value="GGJ94250.1"/>
    <property type="molecule type" value="Genomic_DNA"/>
</dbReference>
<evidence type="ECO:0000313" key="9">
    <source>
        <dbReference type="Proteomes" id="UP000635983"/>
    </source>
</evidence>
<feature type="domain" description="Ionotropic glutamate receptor C-terminal" evidence="7">
    <location>
        <begin position="31"/>
        <end position="249"/>
    </location>
</feature>
<dbReference type="Pfam" id="PF00497">
    <property type="entry name" value="SBP_bac_3"/>
    <property type="match status" value="1"/>
</dbReference>
<evidence type="ECO:0000256" key="2">
    <source>
        <dbReference type="ARBA" id="ARBA00010333"/>
    </source>
</evidence>
<comment type="caution">
    <text evidence="8">The sequence shown here is derived from an EMBL/GenBank/DDBJ whole genome shotgun (WGS) entry which is preliminary data.</text>
</comment>
<dbReference type="AlphaFoldDB" id="A0A917PVT0"/>
<keyword evidence="9" id="KW-1185">Reference proteome</keyword>
<evidence type="ECO:0000313" key="8">
    <source>
        <dbReference type="EMBL" id="GGJ94250.1"/>
    </source>
</evidence>
<organism evidence="8 9">
    <name type="scientific">Pseudomonas matsuisoli</name>
    <dbReference type="NCBI Taxonomy" id="1515666"/>
    <lineage>
        <taxon>Bacteria</taxon>
        <taxon>Pseudomonadati</taxon>
        <taxon>Pseudomonadota</taxon>
        <taxon>Gammaproteobacteria</taxon>
        <taxon>Pseudomonadales</taxon>
        <taxon>Pseudomonadaceae</taxon>
        <taxon>Pseudomonas</taxon>
    </lineage>
</organism>
<dbReference type="GO" id="GO:0030313">
    <property type="term" value="C:cell envelope"/>
    <property type="evidence" value="ECO:0007669"/>
    <property type="project" value="UniProtKB-SubCell"/>
</dbReference>
<evidence type="ECO:0000259" key="7">
    <source>
        <dbReference type="SMART" id="SM00079"/>
    </source>
</evidence>
<name>A0A917PVT0_9PSED</name>
<dbReference type="GO" id="GO:0015276">
    <property type="term" value="F:ligand-gated monoatomic ion channel activity"/>
    <property type="evidence" value="ECO:0007669"/>
    <property type="project" value="InterPro"/>
</dbReference>
<accession>A0A917PVT0</accession>
<dbReference type="GO" id="GO:0016020">
    <property type="term" value="C:membrane"/>
    <property type="evidence" value="ECO:0007669"/>
    <property type="project" value="InterPro"/>
</dbReference>